<comment type="caution">
    <text evidence="2">The sequence shown here is derived from an EMBL/GenBank/DDBJ whole genome shotgun (WGS) entry which is preliminary data.</text>
</comment>
<accession>A0A7J7KCJ3</accession>
<keyword evidence="1" id="KW-0472">Membrane</keyword>
<evidence type="ECO:0000313" key="2">
    <source>
        <dbReference type="EMBL" id="KAF6036372.1"/>
    </source>
</evidence>
<protein>
    <submittedName>
        <fullName evidence="2">Uncharacterized protein</fullName>
    </submittedName>
</protein>
<evidence type="ECO:0000256" key="1">
    <source>
        <dbReference type="SAM" id="Phobius"/>
    </source>
</evidence>
<dbReference type="Proteomes" id="UP000593567">
    <property type="component" value="Unassembled WGS sequence"/>
</dbReference>
<dbReference type="EMBL" id="VXIV02000738">
    <property type="protein sequence ID" value="KAF6036372.1"/>
    <property type="molecule type" value="Genomic_DNA"/>
</dbReference>
<evidence type="ECO:0000313" key="3">
    <source>
        <dbReference type="Proteomes" id="UP000593567"/>
    </source>
</evidence>
<sequence>MISFYDSVYSVYISLYISLTHSLCIYLTHCLCISLTVSGFISYSLSILNECLLAPKSTPTPALLPQLIHPPTPALLPQLIHHSRRRDI</sequence>
<name>A0A7J7KCJ3_BUGNE</name>
<keyword evidence="1" id="KW-0812">Transmembrane</keyword>
<dbReference type="AlphaFoldDB" id="A0A7J7KCJ3"/>
<gene>
    <name evidence="2" type="ORF">EB796_005317</name>
</gene>
<reference evidence="2" key="1">
    <citation type="submission" date="2020-06" db="EMBL/GenBank/DDBJ databases">
        <title>Draft genome of Bugula neritina, a colonial animal packing powerful symbionts and potential medicines.</title>
        <authorList>
            <person name="Rayko M."/>
        </authorList>
    </citation>
    <scope>NUCLEOTIDE SEQUENCE [LARGE SCALE GENOMIC DNA]</scope>
    <source>
        <strain evidence="2">Kwan_BN1</strain>
    </source>
</reference>
<organism evidence="2 3">
    <name type="scientific">Bugula neritina</name>
    <name type="common">Brown bryozoan</name>
    <name type="synonym">Sertularia neritina</name>
    <dbReference type="NCBI Taxonomy" id="10212"/>
    <lineage>
        <taxon>Eukaryota</taxon>
        <taxon>Metazoa</taxon>
        <taxon>Spiralia</taxon>
        <taxon>Lophotrochozoa</taxon>
        <taxon>Bryozoa</taxon>
        <taxon>Gymnolaemata</taxon>
        <taxon>Cheilostomatida</taxon>
        <taxon>Flustrina</taxon>
        <taxon>Buguloidea</taxon>
        <taxon>Bugulidae</taxon>
        <taxon>Bugula</taxon>
    </lineage>
</organism>
<keyword evidence="3" id="KW-1185">Reference proteome</keyword>
<keyword evidence="1" id="KW-1133">Transmembrane helix</keyword>
<feature type="transmembrane region" description="Helical" evidence="1">
    <location>
        <begin position="12"/>
        <end position="37"/>
    </location>
</feature>
<proteinExistence type="predicted"/>